<keyword evidence="2 6" id="KW-0812">Transmembrane</keyword>
<dbReference type="Gene3D" id="1.20.1720.10">
    <property type="entry name" value="Multidrug resistance protein D"/>
    <property type="match status" value="1"/>
</dbReference>
<reference evidence="8" key="1">
    <citation type="submission" date="2022-10" db="EMBL/GenBank/DDBJ databases">
        <title>Tapping the CABI collections for fungal endophytes: first genome assemblies for Collariella, Neodidymelliopsis, Ascochyta clinopodiicola, Didymella pomorum, Didymosphaeria variabile, Neocosmospora piperis and Neocucurbitaria cava.</title>
        <authorList>
            <person name="Hill R."/>
        </authorList>
    </citation>
    <scope>NUCLEOTIDE SEQUENCE</scope>
    <source>
        <strain evidence="8">IMI 355082</strain>
    </source>
</reference>
<dbReference type="InterPro" id="IPR020846">
    <property type="entry name" value="MFS_dom"/>
</dbReference>
<feature type="transmembrane region" description="Helical" evidence="6">
    <location>
        <begin position="234"/>
        <end position="255"/>
    </location>
</feature>
<feature type="transmembrane region" description="Helical" evidence="6">
    <location>
        <begin position="557"/>
        <end position="581"/>
    </location>
</feature>
<dbReference type="AlphaFoldDB" id="A0A9W8Z3R6"/>
<feature type="region of interest" description="Disordered" evidence="5">
    <location>
        <begin position="1"/>
        <end position="22"/>
    </location>
</feature>
<gene>
    <name evidence="8" type="ORF">N0V93_001561</name>
</gene>
<evidence type="ECO:0000313" key="9">
    <source>
        <dbReference type="Proteomes" id="UP001140453"/>
    </source>
</evidence>
<dbReference type="OrthoDB" id="2351791at2759"/>
<feature type="transmembrane region" description="Helical" evidence="6">
    <location>
        <begin position="141"/>
        <end position="160"/>
    </location>
</feature>
<dbReference type="GO" id="GO:0005886">
    <property type="term" value="C:plasma membrane"/>
    <property type="evidence" value="ECO:0007669"/>
    <property type="project" value="TreeGrafter"/>
</dbReference>
<feature type="transmembrane region" description="Helical" evidence="6">
    <location>
        <begin position="202"/>
        <end position="222"/>
    </location>
</feature>
<dbReference type="PANTHER" id="PTHR23501">
    <property type="entry name" value="MAJOR FACILITATOR SUPERFAMILY"/>
    <property type="match status" value="1"/>
</dbReference>
<keyword evidence="3 6" id="KW-1133">Transmembrane helix</keyword>
<organism evidence="8 9">
    <name type="scientific">Gnomoniopsis smithogilvyi</name>
    <dbReference type="NCBI Taxonomy" id="1191159"/>
    <lineage>
        <taxon>Eukaryota</taxon>
        <taxon>Fungi</taxon>
        <taxon>Dikarya</taxon>
        <taxon>Ascomycota</taxon>
        <taxon>Pezizomycotina</taxon>
        <taxon>Sordariomycetes</taxon>
        <taxon>Sordariomycetidae</taxon>
        <taxon>Diaporthales</taxon>
        <taxon>Gnomoniaceae</taxon>
        <taxon>Gnomoniopsis</taxon>
    </lineage>
</organism>
<sequence>MAETGTVPTAAGDDGSQVSLTRSRLVRQEVSQRISGALRVTSGHGNPDITSTPAREAVIQGRNPIAPAPSISSSTTDVEPDSWDEHDNFRPEQIDLANLAPCRKWCIFTCSCFLQFLLNFDMASVAVTLPSIAKDLQASQVLVFTVATGYFLAQTVFQLPFSHTSHAVGRKYAYLTGVTLHIIGAIVAAASKSAQQLIAARIVQGIGAAGMFTMSAIVIVDLMQPRQRASWTAVSQACGALGNICGPLFAALLFKQYTWRSIFYLEFIAAGVLFAVLLGLLPNGRNRSTAPLKVLKSCDWIGMFLFFVSSVTILIPINIGGTVQPWRSPVVIACLLVGMLSLLVLICHQRDLMEHPAFPRQVFTKSVTNVAFFGSFVSGMLLSMIFYNLVLFWEGVRHLPTIKVGIMLLAVTLSYTASAATTGVAIRFWGRIKWATITGTVLAEIGLGLMYLLTETAPVGPLIVITMLAATGCGMYLPAMINTILASTEREWHSHAIAMRTLLYTAGQCMGISIGVAIFTNNFSYQVDKVSHGSQSVAITPQSLMQIIKDLPKDSEIVTLIVMALRWVWGAAAVIGLLAGIPSCVLKCPALPEDDEVLQLEEERRQAQSSRRRKLLPLESLVPVR</sequence>
<dbReference type="InterPro" id="IPR011701">
    <property type="entry name" value="MFS"/>
</dbReference>
<dbReference type="GO" id="GO:0022857">
    <property type="term" value="F:transmembrane transporter activity"/>
    <property type="evidence" value="ECO:0007669"/>
    <property type="project" value="InterPro"/>
</dbReference>
<comment type="caution">
    <text evidence="8">The sequence shown here is derived from an EMBL/GenBank/DDBJ whole genome shotgun (WGS) entry which is preliminary data.</text>
</comment>
<dbReference type="Proteomes" id="UP001140453">
    <property type="component" value="Unassembled WGS sequence"/>
</dbReference>
<feature type="transmembrane region" description="Helical" evidence="6">
    <location>
        <begin position="326"/>
        <end position="346"/>
    </location>
</feature>
<feature type="domain" description="Major facilitator superfamily (MFS) profile" evidence="7">
    <location>
        <begin position="107"/>
        <end position="582"/>
    </location>
</feature>
<dbReference type="Gene3D" id="1.20.1250.20">
    <property type="entry name" value="MFS general substrate transporter like domains"/>
    <property type="match status" value="1"/>
</dbReference>
<dbReference type="PANTHER" id="PTHR23501:SF59">
    <property type="entry name" value="MAJOR FACILITATOR SUPERFAMILY (MFS) PROFILE DOMAIN-CONTAINING PROTEIN-RELATED"/>
    <property type="match status" value="1"/>
</dbReference>
<dbReference type="InterPro" id="IPR036259">
    <property type="entry name" value="MFS_trans_sf"/>
</dbReference>
<name>A0A9W8Z3R6_9PEZI</name>
<feature type="transmembrane region" description="Helical" evidence="6">
    <location>
        <begin position="434"/>
        <end position="453"/>
    </location>
</feature>
<feature type="transmembrane region" description="Helical" evidence="6">
    <location>
        <begin position="172"/>
        <end position="190"/>
    </location>
</feature>
<evidence type="ECO:0000313" key="8">
    <source>
        <dbReference type="EMBL" id="KAJ4397336.1"/>
    </source>
</evidence>
<accession>A0A9W8Z3R6</accession>
<evidence type="ECO:0000256" key="6">
    <source>
        <dbReference type="SAM" id="Phobius"/>
    </source>
</evidence>
<feature type="transmembrane region" description="Helical" evidence="6">
    <location>
        <begin position="502"/>
        <end position="520"/>
    </location>
</feature>
<proteinExistence type="predicted"/>
<dbReference type="SUPFAM" id="SSF103473">
    <property type="entry name" value="MFS general substrate transporter"/>
    <property type="match status" value="1"/>
</dbReference>
<evidence type="ECO:0000256" key="3">
    <source>
        <dbReference type="ARBA" id="ARBA00022989"/>
    </source>
</evidence>
<feature type="transmembrane region" description="Helical" evidence="6">
    <location>
        <begin position="261"/>
        <end position="281"/>
    </location>
</feature>
<keyword evidence="4 6" id="KW-0472">Membrane</keyword>
<evidence type="ECO:0000256" key="4">
    <source>
        <dbReference type="ARBA" id="ARBA00023136"/>
    </source>
</evidence>
<protein>
    <recommendedName>
        <fullName evidence="7">Major facilitator superfamily (MFS) profile domain-containing protein</fullName>
    </recommendedName>
</protein>
<keyword evidence="9" id="KW-1185">Reference proteome</keyword>
<feature type="transmembrane region" description="Helical" evidence="6">
    <location>
        <begin position="459"/>
        <end position="481"/>
    </location>
</feature>
<evidence type="ECO:0000256" key="5">
    <source>
        <dbReference type="SAM" id="MobiDB-lite"/>
    </source>
</evidence>
<feature type="transmembrane region" description="Helical" evidence="6">
    <location>
        <begin position="367"/>
        <end position="390"/>
    </location>
</feature>
<evidence type="ECO:0000256" key="1">
    <source>
        <dbReference type="ARBA" id="ARBA00004141"/>
    </source>
</evidence>
<feature type="transmembrane region" description="Helical" evidence="6">
    <location>
        <begin position="402"/>
        <end position="422"/>
    </location>
</feature>
<dbReference type="Pfam" id="PF07690">
    <property type="entry name" value="MFS_1"/>
    <property type="match status" value="1"/>
</dbReference>
<feature type="transmembrane region" description="Helical" evidence="6">
    <location>
        <begin position="301"/>
        <end position="320"/>
    </location>
</feature>
<evidence type="ECO:0000256" key="2">
    <source>
        <dbReference type="ARBA" id="ARBA00022692"/>
    </source>
</evidence>
<dbReference type="EMBL" id="JAPEVB010000001">
    <property type="protein sequence ID" value="KAJ4397336.1"/>
    <property type="molecule type" value="Genomic_DNA"/>
</dbReference>
<dbReference type="PROSITE" id="PS50850">
    <property type="entry name" value="MFS"/>
    <property type="match status" value="1"/>
</dbReference>
<comment type="subcellular location">
    <subcellularLocation>
        <location evidence="1">Membrane</location>
        <topology evidence="1">Multi-pass membrane protein</topology>
    </subcellularLocation>
</comment>
<evidence type="ECO:0000259" key="7">
    <source>
        <dbReference type="PROSITE" id="PS50850"/>
    </source>
</evidence>